<sequence>MRRSSQGMMGLSYDADSGRRLLARYAKAKPRPSKWDDAQRWLSSSRAHDDDDRRRSSCADDRLLLPSASQKARHSWSAADGGAALPAALGLGARDDVGAEAETKRVDSVLAYGQPPRCPSLRDVGTEMTPAGSKEPSRANTPRATLPATPPSTAGRAIHAPLRPPDLSTVDGGSPPGLAAADRDETAPGAPTTTAVSPAATWDAAERAKHMARYRREEMKIQAWENRRRQKAELQMKVAEAKAERMKLRAQEKTASKLASAQAAAREKRAQAEAKLNRRAARVDRADALRRTGHLPSSSSVFSLKLPLMCR</sequence>
<gene>
    <name evidence="4" type="ORF">Zm00014a_042483</name>
</gene>
<organism evidence="4 5">
    <name type="scientific">Zea mays</name>
    <name type="common">Maize</name>
    <dbReference type="NCBI Taxonomy" id="4577"/>
    <lineage>
        <taxon>Eukaryota</taxon>
        <taxon>Viridiplantae</taxon>
        <taxon>Streptophyta</taxon>
        <taxon>Embryophyta</taxon>
        <taxon>Tracheophyta</taxon>
        <taxon>Spermatophyta</taxon>
        <taxon>Magnoliopsida</taxon>
        <taxon>Liliopsida</taxon>
        <taxon>Poales</taxon>
        <taxon>Poaceae</taxon>
        <taxon>PACMAD clade</taxon>
        <taxon>Panicoideae</taxon>
        <taxon>Andropogonodae</taxon>
        <taxon>Andropogoneae</taxon>
        <taxon>Tripsacinae</taxon>
        <taxon>Zea</taxon>
    </lineage>
</organism>
<dbReference type="PANTHER" id="PTHR31471:SF16">
    <property type="entry name" value="OS02G0602000 PROTEIN"/>
    <property type="match status" value="1"/>
</dbReference>
<feature type="region of interest" description="Disordered" evidence="2">
    <location>
        <begin position="251"/>
        <end position="280"/>
    </location>
</feature>
<evidence type="ECO:0000256" key="1">
    <source>
        <dbReference type="ARBA" id="ARBA00005711"/>
    </source>
</evidence>
<dbReference type="AlphaFoldDB" id="A0A3L6F5W5"/>
<dbReference type="ExpressionAtlas" id="A0A3L6F5W5">
    <property type="expression patterns" value="baseline and differential"/>
</dbReference>
<evidence type="ECO:0000313" key="5">
    <source>
        <dbReference type="Proteomes" id="UP000251960"/>
    </source>
</evidence>
<dbReference type="PANTHER" id="PTHR31471">
    <property type="entry name" value="OS02G0116800 PROTEIN"/>
    <property type="match status" value="1"/>
</dbReference>
<feature type="compositionally biased region" description="Basic and acidic residues" evidence="2">
    <location>
        <begin position="46"/>
        <end position="63"/>
    </location>
</feature>
<dbReference type="Pfam" id="PF03763">
    <property type="entry name" value="Remorin_C"/>
    <property type="match status" value="1"/>
</dbReference>
<proteinExistence type="inferred from homology"/>
<protein>
    <recommendedName>
        <fullName evidence="3">Remorin C-terminal domain-containing protein</fullName>
    </recommendedName>
</protein>
<dbReference type="InterPro" id="IPR005516">
    <property type="entry name" value="Remorin_C"/>
</dbReference>
<evidence type="ECO:0000256" key="2">
    <source>
        <dbReference type="SAM" id="MobiDB-lite"/>
    </source>
</evidence>
<feature type="domain" description="Remorin C-terminal" evidence="3">
    <location>
        <begin position="197"/>
        <end position="297"/>
    </location>
</feature>
<feature type="compositionally biased region" description="Basic and acidic residues" evidence="2">
    <location>
        <begin position="265"/>
        <end position="280"/>
    </location>
</feature>
<reference evidence="4 5" key="1">
    <citation type="journal article" date="2018" name="Nat. Genet.">
        <title>Extensive intraspecific gene order and gene structural variations between Mo17 and other maize genomes.</title>
        <authorList>
            <person name="Sun S."/>
            <person name="Zhou Y."/>
            <person name="Chen J."/>
            <person name="Shi J."/>
            <person name="Zhao H."/>
            <person name="Zhao H."/>
            <person name="Song W."/>
            <person name="Zhang M."/>
            <person name="Cui Y."/>
            <person name="Dong X."/>
            <person name="Liu H."/>
            <person name="Ma X."/>
            <person name="Jiao Y."/>
            <person name="Wang B."/>
            <person name="Wei X."/>
            <person name="Stein J.C."/>
            <person name="Glaubitz J.C."/>
            <person name="Lu F."/>
            <person name="Yu G."/>
            <person name="Liang C."/>
            <person name="Fengler K."/>
            <person name="Li B."/>
            <person name="Rafalski A."/>
            <person name="Schnable P.S."/>
            <person name="Ware D.H."/>
            <person name="Buckler E.S."/>
            <person name="Lai J."/>
        </authorList>
    </citation>
    <scope>NUCLEOTIDE SEQUENCE [LARGE SCALE GENOMIC DNA]</scope>
    <source>
        <strain evidence="5">cv. Missouri 17</strain>
        <tissue evidence="4">Seedling</tissue>
    </source>
</reference>
<dbReference type="Proteomes" id="UP000251960">
    <property type="component" value="Chromosome 4"/>
</dbReference>
<evidence type="ECO:0000259" key="3">
    <source>
        <dbReference type="Pfam" id="PF03763"/>
    </source>
</evidence>
<accession>A0A3L6F5W5</accession>
<dbReference type="EMBL" id="NCVQ01000005">
    <property type="protein sequence ID" value="PWZ28469.1"/>
    <property type="molecule type" value="Genomic_DNA"/>
</dbReference>
<feature type="compositionally biased region" description="Low complexity" evidence="2">
    <location>
        <begin position="187"/>
        <end position="198"/>
    </location>
</feature>
<feature type="region of interest" description="Disordered" evidence="2">
    <location>
        <begin position="24"/>
        <end position="79"/>
    </location>
</feature>
<name>A0A3L6F5W5_MAIZE</name>
<evidence type="ECO:0000313" key="4">
    <source>
        <dbReference type="EMBL" id="PWZ28469.1"/>
    </source>
</evidence>
<comment type="caution">
    <text evidence="4">The sequence shown here is derived from an EMBL/GenBank/DDBJ whole genome shotgun (WGS) entry which is preliminary data.</text>
</comment>
<comment type="similarity">
    <text evidence="1">Belongs to the remorin family.</text>
</comment>
<feature type="region of interest" description="Disordered" evidence="2">
    <location>
        <begin position="108"/>
        <end position="198"/>
    </location>
</feature>